<evidence type="ECO:0000256" key="10">
    <source>
        <dbReference type="ARBA" id="ARBA00022643"/>
    </source>
</evidence>
<evidence type="ECO:0000256" key="21">
    <source>
        <dbReference type="ARBA" id="ARBA00023170"/>
    </source>
</evidence>
<evidence type="ECO:0000256" key="16">
    <source>
        <dbReference type="ARBA" id="ARBA00022840"/>
    </source>
</evidence>
<evidence type="ECO:0000256" key="20">
    <source>
        <dbReference type="ARBA" id="ARBA00023136"/>
    </source>
</evidence>
<evidence type="ECO:0000259" key="23">
    <source>
        <dbReference type="PROSITE" id="PS50113"/>
    </source>
</evidence>
<keyword evidence="8" id="KW-0716">Sensory transduction</keyword>
<keyword evidence="25" id="KW-1185">Reference proteome</keyword>
<keyword evidence="20" id="KW-0472">Membrane</keyword>
<evidence type="ECO:0000313" key="24">
    <source>
        <dbReference type="EMBL" id="QPH53518.1"/>
    </source>
</evidence>
<keyword evidence="6" id="KW-0600">Photoreceptor protein</keyword>
<feature type="domain" description="PAC" evidence="23">
    <location>
        <begin position="125"/>
        <end position="178"/>
    </location>
</feature>
<dbReference type="Gene3D" id="3.30.565.10">
    <property type="entry name" value="Histidine kinase-like ATPase, C-terminal domain"/>
    <property type="match status" value="1"/>
</dbReference>
<evidence type="ECO:0000256" key="6">
    <source>
        <dbReference type="ARBA" id="ARBA00022543"/>
    </source>
</evidence>
<dbReference type="GO" id="GO:0005886">
    <property type="term" value="C:plasma membrane"/>
    <property type="evidence" value="ECO:0007669"/>
    <property type="project" value="UniProtKB-SubCell"/>
</dbReference>
<evidence type="ECO:0000256" key="7">
    <source>
        <dbReference type="ARBA" id="ARBA00022553"/>
    </source>
</evidence>
<dbReference type="Pfam" id="PF07536">
    <property type="entry name" value="HWE_HK"/>
    <property type="match status" value="1"/>
</dbReference>
<keyword evidence="18" id="KW-0157">Chromophore</keyword>
<comment type="catalytic activity">
    <reaction evidence="1">
        <text>ATP + protein L-histidine = ADP + protein N-phospho-L-histidine.</text>
        <dbReference type="EC" id="2.7.13.3"/>
    </reaction>
</comment>
<keyword evidence="15" id="KW-0418">Kinase</keyword>
<dbReference type="SMART" id="SM00086">
    <property type="entry name" value="PAC"/>
    <property type="match status" value="1"/>
</dbReference>
<evidence type="ECO:0000256" key="22">
    <source>
        <dbReference type="SAM" id="MobiDB-lite"/>
    </source>
</evidence>
<evidence type="ECO:0000256" key="11">
    <source>
        <dbReference type="ARBA" id="ARBA00022679"/>
    </source>
</evidence>
<dbReference type="SMART" id="SM00911">
    <property type="entry name" value="HWE_HK"/>
    <property type="match status" value="1"/>
</dbReference>
<feature type="region of interest" description="Disordered" evidence="22">
    <location>
        <begin position="1"/>
        <end position="25"/>
    </location>
</feature>
<dbReference type="CDD" id="cd00130">
    <property type="entry name" value="PAS"/>
    <property type="match status" value="1"/>
</dbReference>
<dbReference type="GO" id="GO:0004673">
    <property type="term" value="F:protein histidine kinase activity"/>
    <property type="evidence" value="ECO:0007669"/>
    <property type="project" value="UniProtKB-EC"/>
</dbReference>
<dbReference type="InterPro" id="IPR011102">
    <property type="entry name" value="Sig_transdc_His_kinase_HWE"/>
</dbReference>
<evidence type="ECO:0000256" key="17">
    <source>
        <dbReference type="ARBA" id="ARBA00022989"/>
    </source>
</evidence>
<dbReference type="InterPro" id="IPR036890">
    <property type="entry name" value="HATPase_C_sf"/>
</dbReference>
<keyword evidence="9" id="KW-0285">Flavoprotein</keyword>
<dbReference type="Pfam" id="PF08447">
    <property type="entry name" value="PAS_3"/>
    <property type="match status" value="1"/>
</dbReference>
<keyword evidence="12" id="KW-0812">Transmembrane</keyword>
<name>A0A7S9LQS4_9RHOB</name>
<evidence type="ECO:0000256" key="2">
    <source>
        <dbReference type="ARBA" id="ARBA00004429"/>
    </source>
</evidence>
<evidence type="ECO:0000313" key="25">
    <source>
        <dbReference type="Proteomes" id="UP000594800"/>
    </source>
</evidence>
<dbReference type="PANTHER" id="PTHR41523">
    <property type="entry name" value="TWO-COMPONENT SYSTEM SENSOR PROTEIN"/>
    <property type="match status" value="1"/>
</dbReference>
<keyword evidence="13" id="KW-0677">Repeat</keyword>
<dbReference type="Gene3D" id="2.10.70.100">
    <property type="match status" value="1"/>
</dbReference>
<keyword evidence="19" id="KW-0843">Virulence</keyword>
<accession>A0A7S9LQS4</accession>
<gene>
    <name evidence="24" type="ORF">I0K15_17295</name>
</gene>
<keyword evidence="5" id="KW-0997">Cell inner membrane</keyword>
<evidence type="ECO:0000256" key="5">
    <source>
        <dbReference type="ARBA" id="ARBA00022519"/>
    </source>
</evidence>
<dbReference type="SUPFAM" id="SSF55785">
    <property type="entry name" value="PYP-like sensor domain (PAS domain)"/>
    <property type="match status" value="1"/>
</dbReference>
<dbReference type="NCBIfam" id="TIGR00229">
    <property type="entry name" value="sensory_box"/>
    <property type="match status" value="1"/>
</dbReference>
<keyword evidence="16" id="KW-0067">ATP-binding</keyword>
<evidence type="ECO:0000256" key="19">
    <source>
        <dbReference type="ARBA" id="ARBA00023026"/>
    </source>
</evidence>
<evidence type="ECO:0000256" key="3">
    <source>
        <dbReference type="ARBA" id="ARBA00012438"/>
    </source>
</evidence>
<evidence type="ECO:0000256" key="9">
    <source>
        <dbReference type="ARBA" id="ARBA00022630"/>
    </source>
</evidence>
<keyword evidence="4" id="KW-1003">Cell membrane</keyword>
<dbReference type="RefSeq" id="WP_196102727.1">
    <property type="nucleotide sequence ID" value="NZ_CP064942.1"/>
</dbReference>
<organism evidence="24 25">
    <name type="scientific">Pontivivens ytuae</name>
    <dbReference type="NCBI Taxonomy" id="2789856"/>
    <lineage>
        <taxon>Bacteria</taxon>
        <taxon>Pseudomonadati</taxon>
        <taxon>Pseudomonadota</taxon>
        <taxon>Alphaproteobacteria</taxon>
        <taxon>Rhodobacterales</taxon>
        <taxon>Paracoccaceae</taxon>
        <taxon>Pontivivens</taxon>
    </lineage>
</organism>
<dbReference type="Gene3D" id="3.30.450.20">
    <property type="entry name" value="PAS domain"/>
    <property type="match status" value="1"/>
</dbReference>
<evidence type="ECO:0000256" key="15">
    <source>
        <dbReference type="ARBA" id="ARBA00022777"/>
    </source>
</evidence>
<dbReference type="AlphaFoldDB" id="A0A7S9LQS4"/>
<evidence type="ECO:0000256" key="1">
    <source>
        <dbReference type="ARBA" id="ARBA00000085"/>
    </source>
</evidence>
<dbReference type="EC" id="2.7.13.3" evidence="3"/>
<keyword evidence="10" id="KW-0288">FMN</keyword>
<dbReference type="PANTHER" id="PTHR41523:SF8">
    <property type="entry name" value="ETHYLENE RESPONSE SENSOR PROTEIN"/>
    <property type="match status" value="1"/>
</dbReference>
<dbReference type="Proteomes" id="UP000594800">
    <property type="component" value="Chromosome"/>
</dbReference>
<dbReference type="InterPro" id="IPR000700">
    <property type="entry name" value="PAS-assoc_C"/>
</dbReference>
<dbReference type="PROSITE" id="PS50113">
    <property type="entry name" value="PAC"/>
    <property type="match status" value="1"/>
</dbReference>
<keyword evidence="21" id="KW-0675">Receptor</keyword>
<evidence type="ECO:0000256" key="18">
    <source>
        <dbReference type="ARBA" id="ARBA00022991"/>
    </source>
</evidence>
<dbReference type="SUPFAM" id="SSF55874">
    <property type="entry name" value="ATPase domain of HSP90 chaperone/DNA topoisomerase II/histidine kinase"/>
    <property type="match status" value="1"/>
</dbReference>
<reference evidence="24 25" key="1">
    <citation type="submission" date="2020-11" db="EMBL/GenBank/DDBJ databases">
        <title>Description of Pontivivens ytuae sp. nov. isolated from deep sea sediment of Mariana Trench.</title>
        <authorList>
            <person name="Wang Z."/>
            <person name="Sun Q.-L."/>
            <person name="Xu X.-D."/>
            <person name="Tang Y.-Z."/>
            <person name="Zhang J."/>
        </authorList>
    </citation>
    <scope>NUCLEOTIDE SEQUENCE [LARGE SCALE GENOMIC DNA]</scope>
    <source>
        <strain evidence="24 25">MT2928</strain>
    </source>
</reference>
<dbReference type="KEGG" id="poz:I0K15_17295"/>
<keyword evidence="17" id="KW-1133">Transmembrane helix</keyword>
<dbReference type="InterPro" id="IPR035965">
    <property type="entry name" value="PAS-like_dom_sf"/>
</dbReference>
<evidence type="ECO:0000256" key="8">
    <source>
        <dbReference type="ARBA" id="ARBA00022606"/>
    </source>
</evidence>
<keyword evidence="11" id="KW-0808">Transferase</keyword>
<dbReference type="InterPro" id="IPR000014">
    <property type="entry name" value="PAS"/>
</dbReference>
<dbReference type="InterPro" id="IPR001610">
    <property type="entry name" value="PAC"/>
</dbReference>
<keyword evidence="14" id="KW-0547">Nucleotide-binding</keyword>
<evidence type="ECO:0000256" key="13">
    <source>
        <dbReference type="ARBA" id="ARBA00022737"/>
    </source>
</evidence>
<keyword evidence="7" id="KW-0597">Phosphoprotein</keyword>
<sequence length="377" mass="41236">MTNSAPIPLPPEEGQNPAARAAGDGSTADLIAKLRRHEHTPAIRSPRLAADQLRAQLALAAGNMHSFEWNVQTDVLTCDPELVSLFGIGPEEERCGARVLSTILPEDRPKVEAAISRATIGDQDYEMEFRVVLPGGSHRWIAGRGRVIERDEAGAPVRMMGVNWDITERKRADERIALMAREMNHRVKNNFAMIAALIRLVGSRMTDVRSFASFLRGQITALSDAHSLTLEYADEGRLGDVPLARIIEAGLTPWANGRVDLDLRTDLDPDIMVDGTRTTAFAMLLYELATNAAKYGALCAPGGRLDVTLDREGEGRAVLIWSETMPPGRRADLEAGEEAGFGEVLMRSSARILSAELERELREDGLTVRVLFPLAPA</sequence>
<dbReference type="EMBL" id="CP064942">
    <property type="protein sequence ID" value="QPH53518.1"/>
    <property type="molecule type" value="Genomic_DNA"/>
</dbReference>
<protein>
    <recommendedName>
        <fullName evidence="3">histidine kinase</fullName>
        <ecNumber evidence="3">2.7.13.3</ecNumber>
    </recommendedName>
</protein>
<dbReference type="FunFam" id="2.10.70.100:FF:000001">
    <property type="entry name" value="Sensory transduction histidine kinase"/>
    <property type="match status" value="1"/>
</dbReference>
<proteinExistence type="predicted"/>
<dbReference type="GO" id="GO:0009881">
    <property type="term" value="F:photoreceptor activity"/>
    <property type="evidence" value="ECO:0007669"/>
    <property type="project" value="UniProtKB-KW"/>
</dbReference>
<evidence type="ECO:0000256" key="4">
    <source>
        <dbReference type="ARBA" id="ARBA00022475"/>
    </source>
</evidence>
<evidence type="ECO:0000256" key="14">
    <source>
        <dbReference type="ARBA" id="ARBA00022741"/>
    </source>
</evidence>
<evidence type="ECO:0000256" key="12">
    <source>
        <dbReference type="ARBA" id="ARBA00022692"/>
    </source>
</evidence>
<dbReference type="GO" id="GO:0005524">
    <property type="term" value="F:ATP binding"/>
    <property type="evidence" value="ECO:0007669"/>
    <property type="project" value="UniProtKB-KW"/>
</dbReference>
<dbReference type="InterPro" id="IPR013655">
    <property type="entry name" value="PAS_fold_3"/>
</dbReference>
<comment type="subcellular location">
    <subcellularLocation>
        <location evidence="2">Cell inner membrane</location>
        <topology evidence="2">Multi-pass membrane protein</topology>
    </subcellularLocation>
</comment>